<dbReference type="EC" id="3.5.2.6" evidence="2"/>
<dbReference type="STRING" id="754436.JCM19237_6289"/>
<dbReference type="InterPro" id="IPR006311">
    <property type="entry name" value="TAT_signal"/>
</dbReference>
<reference evidence="2 3" key="1">
    <citation type="journal article" date="2014" name="Genome Announc.">
        <title>Draft Genome Sequences of Two Vibrionaceae Species, Vibrio ponticus C121 and Photobacterium aphoticum C119, Isolated as Coral Reef Microbiota.</title>
        <authorList>
            <person name="Al-saari N."/>
            <person name="Meirelles P.M."/>
            <person name="Mino S."/>
            <person name="Suda W."/>
            <person name="Oshima K."/>
            <person name="Hattori M."/>
            <person name="Ohkuma M."/>
            <person name="Thompson F.L."/>
            <person name="Gomez-Gil B."/>
            <person name="Sawabe T."/>
            <person name="Sawabe T."/>
        </authorList>
    </citation>
    <scope>NUCLEOTIDE SEQUENCE [LARGE SCALE GENOMIC DNA]</scope>
    <source>
        <strain evidence="2 3">JCM 19237</strain>
    </source>
</reference>
<dbReference type="InterPro" id="IPR050789">
    <property type="entry name" value="Diverse_Enzym_Activities"/>
</dbReference>
<protein>
    <submittedName>
        <fullName evidence="2">Beta-lactamase</fullName>
        <ecNumber evidence="2">3.5.2.6</ecNumber>
    </submittedName>
</protein>
<comment type="caution">
    <text evidence="2">The sequence shown here is derived from an EMBL/GenBank/DDBJ whole genome shotgun (WGS) entry which is preliminary data.</text>
</comment>
<organism evidence="2 3">
    <name type="scientific">Photobacterium aphoticum</name>
    <dbReference type="NCBI Taxonomy" id="754436"/>
    <lineage>
        <taxon>Bacteria</taxon>
        <taxon>Pseudomonadati</taxon>
        <taxon>Pseudomonadota</taxon>
        <taxon>Gammaproteobacteria</taxon>
        <taxon>Vibrionales</taxon>
        <taxon>Vibrionaceae</taxon>
        <taxon>Photobacterium</taxon>
    </lineage>
</organism>
<evidence type="ECO:0000313" key="2">
    <source>
        <dbReference type="EMBL" id="GAL03395.1"/>
    </source>
</evidence>
<evidence type="ECO:0000259" key="1">
    <source>
        <dbReference type="Pfam" id="PF00144"/>
    </source>
</evidence>
<dbReference type="AlphaFoldDB" id="A0A090QJR7"/>
<dbReference type="GO" id="GO:0008800">
    <property type="term" value="F:beta-lactamase activity"/>
    <property type="evidence" value="ECO:0007669"/>
    <property type="project" value="UniProtKB-EC"/>
</dbReference>
<dbReference type="Gene3D" id="3.40.710.10">
    <property type="entry name" value="DD-peptidase/beta-lactamase superfamily"/>
    <property type="match status" value="1"/>
</dbReference>
<dbReference type="SUPFAM" id="SSF56601">
    <property type="entry name" value="beta-lactamase/transpeptidase-like"/>
    <property type="match status" value="1"/>
</dbReference>
<dbReference type="Pfam" id="PF00144">
    <property type="entry name" value="Beta-lactamase"/>
    <property type="match status" value="1"/>
</dbReference>
<dbReference type="InterPro" id="IPR001466">
    <property type="entry name" value="Beta-lactam-related"/>
</dbReference>
<name>A0A090QJR7_9GAMM</name>
<keyword evidence="2" id="KW-0378">Hydrolase</keyword>
<dbReference type="PANTHER" id="PTHR43283">
    <property type="entry name" value="BETA-LACTAMASE-RELATED"/>
    <property type="match status" value="1"/>
</dbReference>
<gene>
    <name evidence="2" type="ORF">JCM19237_6289</name>
</gene>
<accession>A0A090QJR7</accession>
<proteinExistence type="predicted"/>
<feature type="domain" description="Beta-lactamase-related" evidence="1">
    <location>
        <begin position="41"/>
        <end position="333"/>
    </location>
</feature>
<dbReference type="PANTHER" id="PTHR43283:SF3">
    <property type="entry name" value="BETA-LACTAMASE FAMILY PROTEIN (AFU_ORTHOLOGUE AFUA_5G07500)"/>
    <property type="match status" value="1"/>
</dbReference>
<dbReference type="PROSITE" id="PS51318">
    <property type="entry name" value="TAT"/>
    <property type="match status" value="1"/>
</dbReference>
<evidence type="ECO:0000313" key="3">
    <source>
        <dbReference type="Proteomes" id="UP000029227"/>
    </source>
</evidence>
<dbReference type="eggNOG" id="COG1680">
    <property type="taxonomic scope" value="Bacteria"/>
</dbReference>
<sequence>MAHFSRRHFLAGMGITGLIAGNSAWLRAGTDSAAERLNKLLDASLADLPAATISAALIKNGDIVWGKTAGYQRLDTEQRATQDSIWPTLASVTKLVTWTAIMQLVETNKLALHDDISEFLGFTFRNPYYPDRPITPYHLLTHASSLSCRKMTSAPDSMADFFCQNRIMSLAQWVKDYLSPDGKHYRAEQVFDRYPPGDFTQLTPDPIGVIAGYSNLNAMLAAYLVEQVMQQPFETYAQQVIFSPLGLTDIGWHKTALDQSKLITPYEAKNSPRAAFMGIFTKSMQDKGYLSQSPIALNNSNKTYLPFDHCSFNTPFNAAGLLGSSAAALTTFMQAFCHKATQLHRFYSKNDRAMLAGQTP</sequence>
<dbReference type="Proteomes" id="UP000029227">
    <property type="component" value="Unassembled WGS sequence"/>
</dbReference>
<dbReference type="InterPro" id="IPR012338">
    <property type="entry name" value="Beta-lactam/transpept-like"/>
</dbReference>
<dbReference type="EMBL" id="BBMN01000002">
    <property type="protein sequence ID" value="GAL03395.1"/>
    <property type="molecule type" value="Genomic_DNA"/>
</dbReference>